<dbReference type="EMBL" id="CM042056">
    <property type="protein sequence ID" value="KAI3697926.1"/>
    <property type="molecule type" value="Genomic_DNA"/>
</dbReference>
<proteinExistence type="predicted"/>
<organism evidence="1 2">
    <name type="scientific">Arctium lappa</name>
    <name type="common">Greater burdock</name>
    <name type="synonym">Lappa major</name>
    <dbReference type="NCBI Taxonomy" id="4217"/>
    <lineage>
        <taxon>Eukaryota</taxon>
        <taxon>Viridiplantae</taxon>
        <taxon>Streptophyta</taxon>
        <taxon>Embryophyta</taxon>
        <taxon>Tracheophyta</taxon>
        <taxon>Spermatophyta</taxon>
        <taxon>Magnoliopsida</taxon>
        <taxon>eudicotyledons</taxon>
        <taxon>Gunneridae</taxon>
        <taxon>Pentapetalae</taxon>
        <taxon>asterids</taxon>
        <taxon>campanulids</taxon>
        <taxon>Asterales</taxon>
        <taxon>Asteraceae</taxon>
        <taxon>Carduoideae</taxon>
        <taxon>Cardueae</taxon>
        <taxon>Arctiinae</taxon>
        <taxon>Arctium</taxon>
    </lineage>
</organism>
<name>A0ACB8ZJL7_ARCLA</name>
<gene>
    <name evidence="1" type="ORF">L6452_31029</name>
</gene>
<protein>
    <submittedName>
        <fullName evidence="1">Uncharacterized protein</fullName>
    </submittedName>
</protein>
<comment type="caution">
    <text evidence="1">The sequence shown here is derived from an EMBL/GenBank/DDBJ whole genome shotgun (WGS) entry which is preliminary data.</text>
</comment>
<dbReference type="Proteomes" id="UP001055879">
    <property type="component" value="Linkage Group LG10"/>
</dbReference>
<keyword evidence="2" id="KW-1185">Reference proteome</keyword>
<sequence>MAKRRRGSAVFGVRDEVGFGVIQAIKGLQGFGKSGSAVIIVLLLRQRRIFLMEGNDPMLVEASVLEENKDKNEVLHESNPVRVSSTAETLHEVHLDEEPTQDTRKSVFDRLSSGSLGKITI</sequence>
<evidence type="ECO:0000313" key="1">
    <source>
        <dbReference type="EMBL" id="KAI3697926.1"/>
    </source>
</evidence>
<accession>A0ACB8ZJL7</accession>
<reference evidence="2" key="1">
    <citation type="journal article" date="2022" name="Mol. Ecol. Resour.">
        <title>The genomes of chicory, endive, great burdock and yacon provide insights into Asteraceae palaeo-polyploidization history and plant inulin production.</title>
        <authorList>
            <person name="Fan W."/>
            <person name="Wang S."/>
            <person name="Wang H."/>
            <person name="Wang A."/>
            <person name="Jiang F."/>
            <person name="Liu H."/>
            <person name="Zhao H."/>
            <person name="Xu D."/>
            <person name="Zhang Y."/>
        </authorList>
    </citation>
    <scope>NUCLEOTIDE SEQUENCE [LARGE SCALE GENOMIC DNA]</scope>
    <source>
        <strain evidence="2">cv. Niubang</strain>
    </source>
</reference>
<reference evidence="1 2" key="2">
    <citation type="journal article" date="2022" name="Mol. Ecol. Resour.">
        <title>The genomes of chicory, endive, great burdock and yacon provide insights into Asteraceae paleo-polyploidization history and plant inulin production.</title>
        <authorList>
            <person name="Fan W."/>
            <person name="Wang S."/>
            <person name="Wang H."/>
            <person name="Wang A."/>
            <person name="Jiang F."/>
            <person name="Liu H."/>
            <person name="Zhao H."/>
            <person name="Xu D."/>
            <person name="Zhang Y."/>
        </authorList>
    </citation>
    <scope>NUCLEOTIDE SEQUENCE [LARGE SCALE GENOMIC DNA]</scope>
    <source>
        <strain evidence="2">cv. Niubang</strain>
    </source>
</reference>
<evidence type="ECO:0000313" key="2">
    <source>
        <dbReference type="Proteomes" id="UP001055879"/>
    </source>
</evidence>